<dbReference type="InterPro" id="IPR036047">
    <property type="entry name" value="F-box-like_dom_sf"/>
</dbReference>
<keyword evidence="4" id="KW-1185">Reference proteome</keyword>
<dbReference type="CDD" id="cd09917">
    <property type="entry name" value="F-box_SF"/>
    <property type="match status" value="1"/>
</dbReference>
<evidence type="ECO:0000259" key="2">
    <source>
        <dbReference type="PROSITE" id="PS50181"/>
    </source>
</evidence>
<dbReference type="SMART" id="SM00256">
    <property type="entry name" value="FBOX"/>
    <property type="match status" value="1"/>
</dbReference>
<proteinExistence type="predicted"/>
<dbReference type="OrthoDB" id="2687876at2759"/>
<name>A0A5N7DJ49_9EURO</name>
<organism evidence="3 4">
    <name type="scientific">Aspergillus pseudonomiae</name>
    <dbReference type="NCBI Taxonomy" id="1506151"/>
    <lineage>
        <taxon>Eukaryota</taxon>
        <taxon>Fungi</taxon>
        <taxon>Dikarya</taxon>
        <taxon>Ascomycota</taxon>
        <taxon>Pezizomycotina</taxon>
        <taxon>Eurotiomycetes</taxon>
        <taxon>Eurotiomycetidae</taxon>
        <taxon>Eurotiales</taxon>
        <taxon>Aspergillaceae</taxon>
        <taxon>Aspergillus</taxon>
        <taxon>Aspergillus subgen. Circumdati</taxon>
    </lineage>
</organism>
<reference evidence="3 4" key="1">
    <citation type="submission" date="2019-04" db="EMBL/GenBank/DDBJ databases">
        <authorList>
            <consortium name="DOE Joint Genome Institute"/>
            <person name="Mondo S."/>
            <person name="Kjaerbolling I."/>
            <person name="Vesth T."/>
            <person name="Frisvad J.C."/>
            <person name="Nybo J.L."/>
            <person name="Theobald S."/>
            <person name="Kildgaard S."/>
            <person name="Isbrandt T."/>
            <person name="Kuo A."/>
            <person name="Sato A."/>
            <person name="Lyhne E.K."/>
            <person name="Kogle M.E."/>
            <person name="Wiebenga A."/>
            <person name="Kun R.S."/>
            <person name="Lubbers R.J."/>
            <person name="Makela M.R."/>
            <person name="Barry K."/>
            <person name="Chovatia M."/>
            <person name="Clum A."/>
            <person name="Daum C."/>
            <person name="Haridas S."/>
            <person name="He G."/>
            <person name="LaButti K."/>
            <person name="Lipzen A."/>
            <person name="Riley R."/>
            <person name="Salamov A."/>
            <person name="Simmons B.A."/>
            <person name="Magnuson J.K."/>
            <person name="Henrissat B."/>
            <person name="Mortensen U.H."/>
            <person name="Larsen T.O."/>
            <person name="Devries R.P."/>
            <person name="Grigoriev I.V."/>
            <person name="Machida M."/>
            <person name="Baker S.E."/>
            <person name="Andersen M.R."/>
            <person name="Cantor M.N."/>
            <person name="Hua S.X."/>
        </authorList>
    </citation>
    <scope>NUCLEOTIDE SEQUENCE [LARGE SCALE GENOMIC DNA]</scope>
    <source>
        <strain evidence="3 4">CBS 119388</strain>
    </source>
</reference>
<sequence length="460" mass="53679">MVGAINRYCCSFQCLFHSSPLFDQGTTSLQPRVLVPSLGERIHDANTGKRGRELQKGGIRALLFDRSPGSFYPSHSNTILFHMASGTAYRCEKPCRETLDYYLSPDDSKPAVMLYKAPPPKKSRINPKYTPLLDRLPLEIVHLILLNLDLPSLGRLRRVSTRGRCLVESLPAYSLLRALASDTLRMMDITKCASYFPIGRLFTEFCHPWCRTCTDFGPFLYFPTLTRSCYKCSYLRPEYEVAPMRDICLKFALTLADIHRSKLPIIYHPEKPPHHLMDVARAKAVGIKLHGSKKEMERAYQTRRKEYERDYQRRVQEWQTRRHQGTHTGGRPRRRWNPKPLVENDGEPSWRLQASVAFPYWDSRTRTLEPGTYCRACTYHWEEGNADDWRRMETIFHLHPPSREAYYRAFLEADLPQHFLHCVAMKQNYNFRVERLSPTERLFKRKGTDFIVGHKNNTDA</sequence>
<dbReference type="EMBL" id="ML736753">
    <property type="protein sequence ID" value="KAE8406471.1"/>
    <property type="molecule type" value="Genomic_DNA"/>
</dbReference>
<dbReference type="Proteomes" id="UP000325579">
    <property type="component" value="Unassembled WGS sequence"/>
</dbReference>
<dbReference type="GeneID" id="43675583"/>
<dbReference type="AlphaFoldDB" id="A0A5N7DJ49"/>
<dbReference type="InterPro" id="IPR001810">
    <property type="entry name" value="F-box_dom"/>
</dbReference>
<dbReference type="PROSITE" id="PS50181">
    <property type="entry name" value="FBOX"/>
    <property type="match status" value="1"/>
</dbReference>
<accession>A0A5N7DJ49</accession>
<feature type="region of interest" description="Disordered" evidence="1">
    <location>
        <begin position="319"/>
        <end position="342"/>
    </location>
</feature>
<evidence type="ECO:0000313" key="3">
    <source>
        <dbReference type="EMBL" id="KAE8406471.1"/>
    </source>
</evidence>
<dbReference type="SUPFAM" id="SSF81383">
    <property type="entry name" value="F-box domain"/>
    <property type="match status" value="1"/>
</dbReference>
<feature type="domain" description="F-box" evidence="2">
    <location>
        <begin position="130"/>
        <end position="179"/>
    </location>
</feature>
<feature type="compositionally biased region" description="Basic residues" evidence="1">
    <location>
        <begin position="321"/>
        <end position="337"/>
    </location>
</feature>
<gene>
    <name evidence="3" type="ORF">BDV37DRAFT_57269</name>
</gene>
<evidence type="ECO:0000256" key="1">
    <source>
        <dbReference type="SAM" id="MobiDB-lite"/>
    </source>
</evidence>
<dbReference type="Pfam" id="PF00646">
    <property type="entry name" value="F-box"/>
    <property type="match status" value="1"/>
</dbReference>
<evidence type="ECO:0000313" key="4">
    <source>
        <dbReference type="Proteomes" id="UP000325579"/>
    </source>
</evidence>
<dbReference type="RefSeq" id="XP_031943790.1">
    <property type="nucleotide sequence ID" value="XM_032090892.1"/>
</dbReference>
<protein>
    <recommendedName>
        <fullName evidence="2">F-box domain-containing protein</fullName>
    </recommendedName>
</protein>